<dbReference type="Pfam" id="PF20124">
    <property type="entry name" value="DUF6514"/>
    <property type="match status" value="1"/>
</dbReference>
<dbReference type="EMBL" id="FOHN01000001">
    <property type="protein sequence ID" value="SES64657.1"/>
    <property type="molecule type" value="Genomic_DNA"/>
</dbReference>
<evidence type="ECO:0000313" key="2">
    <source>
        <dbReference type="Proteomes" id="UP000199800"/>
    </source>
</evidence>
<dbReference type="Proteomes" id="UP000199800">
    <property type="component" value="Unassembled WGS sequence"/>
</dbReference>
<dbReference type="InterPro" id="IPR017016">
    <property type="entry name" value="UCP033595"/>
</dbReference>
<name>A0A1H9Y780_9FIRM</name>
<protein>
    <submittedName>
        <fullName evidence="1">Uncharacterized protein</fullName>
    </submittedName>
</protein>
<keyword evidence="2" id="KW-1185">Reference proteome</keyword>
<proteinExistence type="predicted"/>
<organism evidence="1 2">
    <name type="scientific">[Clostridium] polysaccharolyticum</name>
    <dbReference type="NCBI Taxonomy" id="29364"/>
    <lineage>
        <taxon>Bacteria</taxon>
        <taxon>Bacillati</taxon>
        <taxon>Bacillota</taxon>
        <taxon>Clostridia</taxon>
        <taxon>Lachnospirales</taxon>
        <taxon>Lachnospiraceae</taxon>
    </lineage>
</organism>
<accession>A0A1H9Y780</accession>
<dbReference type="AlphaFoldDB" id="A0A1H9Y780"/>
<reference evidence="1 2" key="1">
    <citation type="submission" date="2016-10" db="EMBL/GenBank/DDBJ databases">
        <authorList>
            <person name="de Groot N.N."/>
        </authorList>
    </citation>
    <scope>NUCLEOTIDE SEQUENCE [LARGE SCALE GENOMIC DNA]</scope>
    <source>
        <strain evidence="1 2">DSM 1801</strain>
    </source>
</reference>
<sequence length="97" mass="10899">MTESKLIGKRIILAVPEREMCLEYFILKEQNEHDNTVTYGAKICKTENGIDEVEEVKGITDSSKVIISLADMLLENTVTPISMVDVIDDYVTDKLCS</sequence>
<dbReference type="RefSeq" id="WP_143066298.1">
    <property type="nucleotide sequence ID" value="NZ_FOHN01000001.1"/>
</dbReference>
<gene>
    <name evidence="1" type="ORF">SAMN04487772_101187</name>
</gene>
<evidence type="ECO:0000313" key="1">
    <source>
        <dbReference type="EMBL" id="SES64657.1"/>
    </source>
</evidence>
<dbReference type="OrthoDB" id="2061440at2"/>